<dbReference type="Proteomes" id="UP000598971">
    <property type="component" value="Unassembled WGS sequence"/>
</dbReference>
<accession>A0A8J8JU04</accession>
<protein>
    <recommendedName>
        <fullName evidence="2">Putative auto-transporter adhesin head GIN domain-containing protein</fullName>
    </recommendedName>
</protein>
<proteinExistence type="predicted"/>
<dbReference type="Gene3D" id="2.160.20.120">
    <property type="match status" value="1"/>
</dbReference>
<organism evidence="3 4">
    <name type="scientific">Limnovirga soli</name>
    <dbReference type="NCBI Taxonomy" id="2656915"/>
    <lineage>
        <taxon>Bacteria</taxon>
        <taxon>Pseudomonadati</taxon>
        <taxon>Bacteroidota</taxon>
        <taxon>Chitinophagia</taxon>
        <taxon>Chitinophagales</taxon>
        <taxon>Chitinophagaceae</taxon>
        <taxon>Limnovirga</taxon>
    </lineage>
</organism>
<evidence type="ECO:0000256" key="1">
    <source>
        <dbReference type="SAM" id="SignalP"/>
    </source>
</evidence>
<name>A0A8J8JU04_9BACT</name>
<dbReference type="AlphaFoldDB" id="A0A8J8JU04"/>
<evidence type="ECO:0000259" key="2">
    <source>
        <dbReference type="Pfam" id="PF10988"/>
    </source>
</evidence>
<keyword evidence="4" id="KW-1185">Reference proteome</keyword>
<dbReference type="EMBL" id="WHPF01000006">
    <property type="protein sequence ID" value="NNV55790.1"/>
    <property type="molecule type" value="Genomic_DNA"/>
</dbReference>
<dbReference type="RefSeq" id="WP_171607720.1">
    <property type="nucleotide sequence ID" value="NZ_WHPF01000006.1"/>
</dbReference>
<dbReference type="InterPro" id="IPR021255">
    <property type="entry name" value="DUF2807"/>
</dbReference>
<feature type="domain" description="Putative auto-transporter adhesin head GIN" evidence="2">
    <location>
        <begin position="37"/>
        <end position="222"/>
    </location>
</feature>
<gene>
    <name evidence="3" type="ORF">GD597_09990</name>
</gene>
<sequence length="240" mass="25089">MQKIIWSICLLLLITNVQAQTPNLVYDANAQVRNVGNFSGVSVGSGIKLYLSQGSTQAVAVSAEDAGYTDKIITEVKDGILKIRVESKMWNNWNWGNKKLKAYVTVTNINFLGASGGSIAEVADEIKVNDIKVDASGGSIIKGKFTGNNMQIDLSGGSIAKLDGSLEKLDISASGGSIFKDYSLVVNYLTVDASGGSIINASISKELKASASGGSIINYKGAGVITSVDASGGSIIKKKD</sequence>
<reference evidence="3" key="1">
    <citation type="submission" date="2019-10" db="EMBL/GenBank/DDBJ databases">
        <title>Draft genome sequence of Panacibacter sp. KCS-6.</title>
        <authorList>
            <person name="Yim K.J."/>
        </authorList>
    </citation>
    <scope>NUCLEOTIDE SEQUENCE</scope>
    <source>
        <strain evidence="3">KCS-6</strain>
    </source>
</reference>
<comment type="caution">
    <text evidence="3">The sequence shown here is derived from an EMBL/GenBank/DDBJ whole genome shotgun (WGS) entry which is preliminary data.</text>
</comment>
<evidence type="ECO:0000313" key="3">
    <source>
        <dbReference type="EMBL" id="NNV55790.1"/>
    </source>
</evidence>
<keyword evidence="1" id="KW-0732">Signal</keyword>
<evidence type="ECO:0000313" key="4">
    <source>
        <dbReference type="Proteomes" id="UP000598971"/>
    </source>
</evidence>
<feature type="signal peptide" evidence="1">
    <location>
        <begin position="1"/>
        <end position="19"/>
    </location>
</feature>
<feature type="chain" id="PRO_5035291992" description="Putative auto-transporter adhesin head GIN domain-containing protein" evidence="1">
    <location>
        <begin position="20"/>
        <end position="240"/>
    </location>
</feature>
<dbReference type="Pfam" id="PF10988">
    <property type="entry name" value="DUF2807"/>
    <property type="match status" value="1"/>
</dbReference>